<protein>
    <submittedName>
        <fullName evidence="1">Uncharacterized protein</fullName>
    </submittedName>
</protein>
<gene>
    <name evidence="1" type="ORF">BI308_25395</name>
</gene>
<dbReference type="STRING" id="1925591.BI308_25395"/>
<evidence type="ECO:0000313" key="1">
    <source>
        <dbReference type="EMBL" id="OJJ13904.1"/>
    </source>
</evidence>
<name>A0A1L9QJC0_9CYAN</name>
<dbReference type="SUPFAM" id="SSF52540">
    <property type="entry name" value="P-loop containing nucleoside triphosphate hydrolases"/>
    <property type="match status" value="1"/>
</dbReference>
<sequence>MRLEAFKVGDYVYGNDVNGESIEGYITEMTINRVLIRDIEQCSIFESHLAGITKDLLTKKDKIDRKTGITLMKIASNMDVEFALELIELIERISSRCVKEINELRVRKAEYKKQSNLTNFTYEQSVAYTAIQNWLLTSNPDSKLKRLVGYAGTGKTYTISACIQGLPLQEPFKVLLCSPTNKALKVLKANFNSLDNKFIEYHFLTIAQVLGKQPVENNQKMEKEFLTINPKDLDQFQVVIADEYSMINEGDLGDLLIKYRGKILFVGDNAQLAPINEKFPPVDDLDDFANGDNTWNLTEVVRYSGQVGLLAYELRNTSPGKIKRSDIKSVE</sequence>
<dbReference type="Pfam" id="PF13604">
    <property type="entry name" value="AAA_30"/>
    <property type="match status" value="1"/>
</dbReference>
<evidence type="ECO:0000313" key="2">
    <source>
        <dbReference type="Proteomes" id="UP000183940"/>
    </source>
</evidence>
<reference evidence="1" key="1">
    <citation type="submission" date="2016-10" db="EMBL/GenBank/DDBJ databases">
        <title>CRISPR-Cas defence system in Roseofilum reptotaenium: evidence of a bacteriophage-cyanobacterium arms race in the coral black band disease.</title>
        <authorList>
            <person name="Buerger P."/>
            <person name="Wood-Charlson E.M."/>
            <person name="Weynberg K.D."/>
            <person name="Willis B."/>
            <person name="Van Oppen M.J."/>
        </authorList>
    </citation>
    <scope>NUCLEOTIDE SEQUENCE [LARGE SCALE GENOMIC DNA]</scope>
    <source>
        <strain evidence="1">AO1-A</strain>
    </source>
</reference>
<dbReference type="Gene3D" id="3.40.50.300">
    <property type="entry name" value="P-loop containing nucleotide triphosphate hydrolases"/>
    <property type="match status" value="1"/>
</dbReference>
<comment type="caution">
    <text evidence="1">The sequence shown here is derived from an EMBL/GenBank/DDBJ whole genome shotgun (WGS) entry which is preliminary data.</text>
</comment>
<keyword evidence="2" id="KW-1185">Reference proteome</keyword>
<dbReference type="InterPro" id="IPR027417">
    <property type="entry name" value="P-loop_NTPase"/>
</dbReference>
<dbReference type="EMBL" id="MLAW01000088">
    <property type="protein sequence ID" value="OJJ13904.1"/>
    <property type="molecule type" value="Genomic_DNA"/>
</dbReference>
<dbReference type="Proteomes" id="UP000183940">
    <property type="component" value="Unassembled WGS sequence"/>
</dbReference>
<organism evidence="1 2">
    <name type="scientific">Roseofilum reptotaenium AO1-A</name>
    <dbReference type="NCBI Taxonomy" id="1925591"/>
    <lineage>
        <taxon>Bacteria</taxon>
        <taxon>Bacillati</taxon>
        <taxon>Cyanobacteriota</taxon>
        <taxon>Cyanophyceae</taxon>
        <taxon>Desertifilales</taxon>
        <taxon>Desertifilaceae</taxon>
        <taxon>Roseofilum</taxon>
    </lineage>
</organism>
<accession>A0A1L9QJC0</accession>
<proteinExistence type="predicted"/>
<dbReference type="AlphaFoldDB" id="A0A1L9QJC0"/>